<sequence length="95" mass="10516">MPLDTAINNIGEYYAAHYLEAQFAKDIADPLKAWRDHGSRSVPRRLQALGDTYFKAKSQALDHDITTHRSNAEPLKHRGAKPSAACCGRRIAPDG</sequence>
<feature type="region of interest" description="Disordered" evidence="1">
    <location>
        <begin position="70"/>
        <end position="95"/>
    </location>
</feature>
<evidence type="ECO:0000256" key="1">
    <source>
        <dbReference type="SAM" id="MobiDB-lite"/>
    </source>
</evidence>
<name>A0A1H4SBV1_9BRAD</name>
<protein>
    <submittedName>
        <fullName evidence="2">Uncharacterized protein</fullName>
    </submittedName>
</protein>
<evidence type="ECO:0000313" key="2">
    <source>
        <dbReference type="EMBL" id="SEC41528.1"/>
    </source>
</evidence>
<dbReference type="Proteomes" id="UP000183208">
    <property type="component" value="Unassembled WGS sequence"/>
</dbReference>
<evidence type="ECO:0000313" key="3">
    <source>
        <dbReference type="Proteomes" id="UP000183208"/>
    </source>
</evidence>
<dbReference type="AlphaFoldDB" id="A0A1H4SBV1"/>
<dbReference type="EMBL" id="FNTI01000001">
    <property type="protein sequence ID" value="SEC41528.1"/>
    <property type="molecule type" value="Genomic_DNA"/>
</dbReference>
<dbReference type="RefSeq" id="WP_074817117.1">
    <property type="nucleotide sequence ID" value="NZ_FNTI01000001.1"/>
</dbReference>
<organism evidence="2 3">
    <name type="scientific">Bradyrhizobium lablabi</name>
    <dbReference type="NCBI Taxonomy" id="722472"/>
    <lineage>
        <taxon>Bacteria</taxon>
        <taxon>Pseudomonadati</taxon>
        <taxon>Pseudomonadota</taxon>
        <taxon>Alphaproteobacteria</taxon>
        <taxon>Hyphomicrobiales</taxon>
        <taxon>Nitrobacteraceae</taxon>
        <taxon>Bradyrhizobium</taxon>
    </lineage>
</organism>
<reference evidence="2 3" key="1">
    <citation type="submission" date="2016-10" db="EMBL/GenBank/DDBJ databases">
        <authorList>
            <person name="de Groot N.N."/>
        </authorList>
    </citation>
    <scope>NUCLEOTIDE SEQUENCE [LARGE SCALE GENOMIC DNA]</scope>
    <source>
        <strain evidence="2 3">GAS522</strain>
    </source>
</reference>
<gene>
    <name evidence="2" type="ORF">SAMN05444171_1351</name>
</gene>
<accession>A0A1H4SBV1</accession>
<proteinExistence type="predicted"/>